<evidence type="ECO:0000313" key="1">
    <source>
        <dbReference type="EMBL" id="SHI70307.1"/>
    </source>
</evidence>
<gene>
    <name evidence="1" type="ORF">SAMN05444373_100718</name>
</gene>
<dbReference type="Pfam" id="PF13027">
    <property type="entry name" value="DUF3888"/>
    <property type="match status" value="1"/>
</dbReference>
<name>A0A1M6DAQ0_9FIRM</name>
<keyword evidence="2" id="KW-1185">Reference proteome</keyword>
<dbReference type="AlphaFoldDB" id="A0A1M6DAQ0"/>
<evidence type="ECO:0000313" key="2">
    <source>
        <dbReference type="Proteomes" id="UP000324781"/>
    </source>
</evidence>
<dbReference type="RefSeq" id="WP_188118347.1">
    <property type="nucleotide sequence ID" value="NZ_FQZP01000007.1"/>
</dbReference>
<accession>A0A1M6DAQ0</accession>
<dbReference type="PROSITE" id="PS51257">
    <property type="entry name" value="PROKAR_LIPOPROTEIN"/>
    <property type="match status" value="1"/>
</dbReference>
<dbReference type="Proteomes" id="UP000324781">
    <property type="component" value="Unassembled WGS sequence"/>
</dbReference>
<evidence type="ECO:0008006" key="3">
    <source>
        <dbReference type="Google" id="ProtNLM"/>
    </source>
</evidence>
<protein>
    <recommendedName>
        <fullName evidence="3">DUF3888 domain-containing protein</fullName>
    </recommendedName>
</protein>
<dbReference type="EMBL" id="FQZP01000007">
    <property type="protein sequence ID" value="SHI70307.1"/>
    <property type="molecule type" value="Genomic_DNA"/>
</dbReference>
<proteinExistence type="predicted"/>
<sequence>MKKYLLAAWLMAILTLFSCLSSVARFIIGTGTGPEKTPEFQAASGSDSLRYHDMIITLLLPYIRESVQKVYADDVSITPDRVNIIRIERKGAFRTYDFLIRLEVRPIGYEGRSMGRDLITLKLSHDHEIELVDYESARDY</sequence>
<reference evidence="1 2" key="1">
    <citation type="submission" date="2016-11" db="EMBL/GenBank/DDBJ databases">
        <authorList>
            <person name="Varghese N."/>
            <person name="Submissions S."/>
        </authorList>
    </citation>
    <scope>NUCLEOTIDE SEQUENCE [LARGE SCALE GENOMIC DNA]</scope>
    <source>
        <strain evidence="1 2">DSM 19027</strain>
    </source>
</reference>
<dbReference type="InterPro" id="IPR024984">
    <property type="entry name" value="DUF3888"/>
</dbReference>
<organism evidence="1 2">
    <name type="scientific">Thermoclostridium caenicola</name>
    <dbReference type="NCBI Taxonomy" id="659425"/>
    <lineage>
        <taxon>Bacteria</taxon>
        <taxon>Bacillati</taxon>
        <taxon>Bacillota</taxon>
        <taxon>Clostridia</taxon>
        <taxon>Eubacteriales</taxon>
        <taxon>Oscillospiraceae</taxon>
        <taxon>Thermoclostridium</taxon>
    </lineage>
</organism>